<dbReference type="AlphaFoldDB" id="A0A812DNJ5"/>
<comment type="caution">
    <text evidence="1">The sequence shown here is derived from an EMBL/GenBank/DDBJ whole genome shotgun (WGS) entry which is preliminary data.</text>
</comment>
<proteinExistence type="predicted"/>
<evidence type="ECO:0000313" key="1">
    <source>
        <dbReference type="EMBL" id="CAE1303233.1"/>
    </source>
</evidence>
<organism evidence="1 2">
    <name type="scientific">Acanthosepion pharaonis</name>
    <name type="common">Pharaoh cuttlefish</name>
    <name type="synonym">Sepia pharaonis</name>
    <dbReference type="NCBI Taxonomy" id="158019"/>
    <lineage>
        <taxon>Eukaryota</taxon>
        <taxon>Metazoa</taxon>
        <taxon>Spiralia</taxon>
        <taxon>Lophotrochozoa</taxon>
        <taxon>Mollusca</taxon>
        <taxon>Cephalopoda</taxon>
        <taxon>Coleoidea</taxon>
        <taxon>Decapodiformes</taxon>
        <taxon>Sepiida</taxon>
        <taxon>Sepiina</taxon>
        <taxon>Sepiidae</taxon>
        <taxon>Acanthosepion</taxon>
    </lineage>
</organism>
<protein>
    <submittedName>
        <fullName evidence="1">Uncharacterized protein</fullName>
    </submittedName>
</protein>
<dbReference type="Proteomes" id="UP000597762">
    <property type="component" value="Unassembled WGS sequence"/>
</dbReference>
<evidence type="ECO:0000313" key="2">
    <source>
        <dbReference type="Proteomes" id="UP000597762"/>
    </source>
</evidence>
<accession>A0A812DNJ5</accession>
<reference evidence="1" key="1">
    <citation type="submission" date="2021-01" db="EMBL/GenBank/DDBJ databases">
        <authorList>
            <person name="Li R."/>
            <person name="Bekaert M."/>
        </authorList>
    </citation>
    <scope>NUCLEOTIDE SEQUENCE</scope>
    <source>
        <strain evidence="1">Farmed</strain>
    </source>
</reference>
<gene>
    <name evidence="1" type="ORF">SPHA_55456</name>
</gene>
<name>A0A812DNJ5_ACAPH</name>
<sequence length="229" mass="25443">MASRAAGTIIEQRLHRIGLEQPDPHIRQTAPDGGRIATRLGIAAHAGDEAVEQRVDPYRDAQRLGAAQDRGQGGDRQHRQFDGDRLDRPRICWSMIRGYIHRVRIGGDQDRCERHAVIGAMAASGTEATRRRSSITRSCAPARLRTIRSWRAPEFVERLDTLVRDRGRRATFRPDAAEAPSTARGQVGDLAGSVGRPIDALVMHDDEMTVGCAAHRFPSHRPPQRHALH</sequence>
<dbReference type="OrthoDB" id="10684477at2759"/>
<keyword evidence="2" id="KW-1185">Reference proteome</keyword>
<dbReference type="EMBL" id="CAHIKZ030003695">
    <property type="protein sequence ID" value="CAE1303233.1"/>
    <property type="molecule type" value="Genomic_DNA"/>
</dbReference>